<feature type="domain" description="Peptidase S1" evidence="2">
    <location>
        <begin position="50"/>
        <end position="198"/>
    </location>
</feature>
<dbReference type="Proteomes" id="UP000050761">
    <property type="component" value="Unassembled WGS sequence"/>
</dbReference>
<dbReference type="PROSITE" id="PS50240">
    <property type="entry name" value="TRYPSIN_DOM"/>
    <property type="match status" value="1"/>
</dbReference>
<dbReference type="PRINTS" id="PR00722">
    <property type="entry name" value="CHYMOTRYPSIN"/>
</dbReference>
<dbReference type="SUPFAM" id="SSF50494">
    <property type="entry name" value="Trypsin-like serine proteases"/>
    <property type="match status" value="1"/>
</dbReference>
<proteinExistence type="predicted"/>
<accession>A0A3P8CBA2</accession>
<sequence>MGAMFLSQSVCPIESNKVSFKISKEENAKIKEQCGNHFLGGSEISGILRSFGGRKVASREYPWLAELEISGTHTCSGVLISPRHVLTAAHCFVLLHAECDYSDSIERYHVAHANKHTVTFGQRCPPGAECENKRRVARYYLHKGFDECSLKDDIAIVELREEVPNSIATPICMPNENEEVATNLKAAGSGLTGRMFPF</sequence>
<dbReference type="Gene3D" id="2.40.10.10">
    <property type="entry name" value="Trypsin-like serine proteases"/>
    <property type="match status" value="1"/>
</dbReference>
<keyword evidence="1" id="KW-1015">Disulfide bond</keyword>
<dbReference type="InterPro" id="IPR043504">
    <property type="entry name" value="Peptidase_S1_PA_chymotrypsin"/>
</dbReference>
<evidence type="ECO:0000313" key="4">
    <source>
        <dbReference type="Proteomes" id="UP000050761"/>
    </source>
</evidence>
<evidence type="ECO:0000313" key="3">
    <source>
        <dbReference type="EMBL" id="VDO82105.1"/>
    </source>
</evidence>
<dbReference type="InterPro" id="IPR009003">
    <property type="entry name" value="Peptidase_S1_PA"/>
</dbReference>
<dbReference type="OrthoDB" id="5859944at2759"/>
<dbReference type="PANTHER" id="PTHR24253:SF103">
    <property type="entry name" value="TRANSMEMBRANE PROTEASE SERINE 7"/>
    <property type="match status" value="1"/>
</dbReference>
<dbReference type="PROSITE" id="PS00134">
    <property type="entry name" value="TRYPSIN_HIS"/>
    <property type="match status" value="1"/>
</dbReference>
<dbReference type="SMART" id="SM00020">
    <property type="entry name" value="Tryp_SPc"/>
    <property type="match status" value="1"/>
</dbReference>
<reference evidence="3 4" key="1">
    <citation type="submission" date="2018-11" db="EMBL/GenBank/DDBJ databases">
        <authorList>
            <consortium name="Pathogen Informatics"/>
        </authorList>
    </citation>
    <scope>NUCLEOTIDE SEQUENCE [LARGE SCALE GENOMIC DNA]</scope>
</reference>
<reference evidence="5" key="2">
    <citation type="submission" date="2019-09" db="UniProtKB">
        <authorList>
            <consortium name="WormBaseParasite"/>
        </authorList>
    </citation>
    <scope>IDENTIFICATION</scope>
</reference>
<accession>A0A183FPZ9</accession>
<evidence type="ECO:0000259" key="2">
    <source>
        <dbReference type="PROSITE" id="PS50240"/>
    </source>
</evidence>
<dbReference type="WBParaSite" id="HPBE_0000975301-mRNA-1">
    <property type="protein sequence ID" value="HPBE_0000975301-mRNA-1"/>
    <property type="gene ID" value="HPBE_0000975301"/>
</dbReference>
<evidence type="ECO:0000313" key="5">
    <source>
        <dbReference type="WBParaSite" id="HPBE_0000975301-mRNA-1"/>
    </source>
</evidence>
<dbReference type="EMBL" id="UZAH01026537">
    <property type="protein sequence ID" value="VDO82105.1"/>
    <property type="molecule type" value="Genomic_DNA"/>
</dbReference>
<dbReference type="Pfam" id="PF00089">
    <property type="entry name" value="Trypsin"/>
    <property type="match status" value="1"/>
</dbReference>
<dbReference type="InterPro" id="IPR001254">
    <property type="entry name" value="Trypsin_dom"/>
</dbReference>
<protein>
    <submittedName>
        <fullName evidence="5">Peptidase S1 domain-containing protein</fullName>
    </submittedName>
</protein>
<evidence type="ECO:0000256" key="1">
    <source>
        <dbReference type="ARBA" id="ARBA00023157"/>
    </source>
</evidence>
<gene>
    <name evidence="3" type="ORF">HPBE_LOCUS9754</name>
</gene>
<dbReference type="InterPro" id="IPR018114">
    <property type="entry name" value="TRYPSIN_HIS"/>
</dbReference>
<keyword evidence="4" id="KW-1185">Reference proteome</keyword>
<dbReference type="GO" id="GO:0004252">
    <property type="term" value="F:serine-type endopeptidase activity"/>
    <property type="evidence" value="ECO:0007669"/>
    <property type="project" value="InterPro"/>
</dbReference>
<dbReference type="AlphaFoldDB" id="A0A183FPZ9"/>
<dbReference type="PANTHER" id="PTHR24253">
    <property type="entry name" value="TRANSMEMBRANE PROTEASE SERINE"/>
    <property type="match status" value="1"/>
</dbReference>
<dbReference type="InterPro" id="IPR001314">
    <property type="entry name" value="Peptidase_S1A"/>
</dbReference>
<organism evidence="4 5">
    <name type="scientific">Heligmosomoides polygyrus</name>
    <name type="common">Parasitic roundworm</name>
    <dbReference type="NCBI Taxonomy" id="6339"/>
    <lineage>
        <taxon>Eukaryota</taxon>
        <taxon>Metazoa</taxon>
        <taxon>Ecdysozoa</taxon>
        <taxon>Nematoda</taxon>
        <taxon>Chromadorea</taxon>
        <taxon>Rhabditida</taxon>
        <taxon>Rhabditina</taxon>
        <taxon>Rhabditomorpha</taxon>
        <taxon>Strongyloidea</taxon>
        <taxon>Heligmosomidae</taxon>
        <taxon>Heligmosomoides</taxon>
    </lineage>
</organism>
<name>A0A183FPZ9_HELPZ</name>
<dbReference type="GO" id="GO:0006508">
    <property type="term" value="P:proteolysis"/>
    <property type="evidence" value="ECO:0007669"/>
    <property type="project" value="InterPro"/>
</dbReference>